<evidence type="ECO:0000256" key="2">
    <source>
        <dbReference type="HAMAP-Rule" id="MF_00659"/>
    </source>
</evidence>
<dbReference type="InterPro" id="IPR027471">
    <property type="entry name" value="YbeD-like_sf"/>
</dbReference>
<gene>
    <name evidence="3" type="ORF">BI198_14555</name>
</gene>
<dbReference type="RefSeq" id="WP_070050201.1">
    <property type="nucleotide sequence ID" value="NZ_CBCSDO010000002.1"/>
</dbReference>
<dbReference type="GO" id="GO:0005829">
    <property type="term" value="C:cytosol"/>
    <property type="evidence" value="ECO:0007669"/>
    <property type="project" value="TreeGrafter"/>
</dbReference>
<proteinExistence type="inferred from homology"/>
<name>A0A1E7Q928_9GAMM</name>
<dbReference type="HAMAP" id="MF_00659">
    <property type="entry name" value="UPF0250"/>
    <property type="match status" value="1"/>
</dbReference>
<dbReference type="PANTHER" id="PTHR38036:SF1">
    <property type="entry name" value="UPF0250 PROTEIN YBED"/>
    <property type="match status" value="1"/>
</dbReference>
<evidence type="ECO:0000313" key="3">
    <source>
        <dbReference type="EMBL" id="OEY70647.1"/>
    </source>
</evidence>
<accession>A0A1E7Q928</accession>
<dbReference type="OrthoDB" id="9793424at2"/>
<sequence>MSKIVKDTKFDQYLDFPCNFSFKVLGLADERLVDLVMTVIRQHTEAGDYSPTVKPSAKGNYHSVAVNVTVTSKDHIELLYTELGKIELVRYVL</sequence>
<dbReference type="PANTHER" id="PTHR38036">
    <property type="entry name" value="UPF0250 PROTEIN YBED"/>
    <property type="match status" value="1"/>
</dbReference>
<dbReference type="Gene3D" id="3.30.70.260">
    <property type="match status" value="1"/>
</dbReference>
<dbReference type="STRING" id="1628148.BI198_14555"/>
<dbReference type="SUPFAM" id="SSF117991">
    <property type="entry name" value="YbeD/HP0495-like"/>
    <property type="match status" value="1"/>
</dbReference>
<dbReference type="Pfam" id="PF04359">
    <property type="entry name" value="DUF493"/>
    <property type="match status" value="1"/>
</dbReference>
<dbReference type="AlphaFoldDB" id="A0A1E7Q928"/>
<dbReference type="NCBIfam" id="NF003447">
    <property type="entry name" value="PRK04998.1"/>
    <property type="match status" value="1"/>
</dbReference>
<dbReference type="InterPro" id="IPR007454">
    <property type="entry name" value="UPF0250_YbeD-like"/>
</dbReference>
<organism evidence="3 4">
    <name type="scientific">Rheinheimera salexigens</name>
    <dbReference type="NCBI Taxonomy" id="1628148"/>
    <lineage>
        <taxon>Bacteria</taxon>
        <taxon>Pseudomonadati</taxon>
        <taxon>Pseudomonadota</taxon>
        <taxon>Gammaproteobacteria</taxon>
        <taxon>Chromatiales</taxon>
        <taxon>Chromatiaceae</taxon>
        <taxon>Rheinheimera</taxon>
    </lineage>
</organism>
<evidence type="ECO:0000256" key="1">
    <source>
        <dbReference type="ARBA" id="ARBA00008460"/>
    </source>
</evidence>
<comment type="caution">
    <text evidence="3">The sequence shown here is derived from an EMBL/GenBank/DDBJ whole genome shotgun (WGS) entry which is preliminary data.</text>
</comment>
<keyword evidence="4" id="KW-1185">Reference proteome</keyword>
<protein>
    <recommendedName>
        <fullName evidence="2">UPF0250 protein BI198_14555</fullName>
    </recommendedName>
</protein>
<dbReference type="Proteomes" id="UP000242258">
    <property type="component" value="Unassembled WGS sequence"/>
</dbReference>
<evidence type="ECO:0000313" key="4">
    <source>
        <dbReference type="Proteomes" id="UP000242258"/>
    </source>
</evidence>
<dbReference type="EMBL" id="MKEK01000001">
    <property type="protein sequence ID" value="OEY70647.1"/>
    <property type="molecule type" value="Genomic_DNA"/>
</dbReference>
<comment type="similarity">
    <text evidence="1 2">Belongs to the UPF0250 family.</text>
</comment>
<reference evidence="4" key="1">
    <citation type="submission" date="2016-09" db="EMBL/GenBank/DDBJ databases">
        <authorList>
            <person name="Wan X."/>
            <person name="Hou S."/>
        </authorList>
    </citation>
    <scope>NUCLEOTIDE SEQUENCE [LARGE SCALE GENOMIC DNA]</scope>
    <source>
        <strain evidence="4">KH87</strain>
    </source>
</reference>